<evidence type="ECO:0000256" key="2">
    <source>
        <dbReference type="SAM" id="SignalP"/>
    </source>
</evidence>
<dbReference type="InterPro" id="IPR016032">
    <property type="entry name" value="Sig_transdc_resp-reg_C-effctor"/>
</dbReference>
<dbReference type="Proteomes" id="UP000215214">
    <property type="component" value="Chromosome TJEJU"/>
</dbReference>
<organism evidence="3 4">
    <name type="scientific">Tenacibaculum jejuense</name>
    <dbReference type="NCBI Taxonomy" id="584609"/>
    <lineage>
        <taxon>Bacteria</taxon>
        <taxon>Pseudomonadati</taxon>
        <taxon>Bacteroidota</taxon>
        <taxon>Flavobacteriia</taxon>
        <taxon>Flavobacteriales</taxon>
        <taxon>Flavobacteriaceae</taxon>
        <taxon>Tenacibaculum</taxon>
    </lineage>
</organism>
<dbReference type="InterPro" id="IPR011990">
    <property type="entry name" value="TPR-like_helical_dom_sf"/>
</dbReference>
<feature type="chain" id="PRO_5012918269" description="HTH luxR-type domain-containing protein" evidence="2">
    <location>
        <begin position="24"/>
        <end position="537"/>
    </location>
</feature>
<dbReference type="Gene3D" id="1.10.10.10">
    <property type="entry name" value="Winged helix-like DNA-binding domain superfamily/Winged helix DNA-binding domain"/>
    <property type="match status" value="1"/>
</dbReference>
<evidence type="ECO:0008006" key="5">
    <source>
        <dbReference type="Google" id="ProtNLM"/>
    </source>
</evidence>
<accession>A0A238UCA7</accession>
<keyword evidence="1" id="KW-0812">Transmembrane</keyword>
<evidence type="ECO:0000313" key="3">
    <source>
        <dbReference type="EMBL" id="SNR16626.1"/>
    </source>
</evidence>
<dbReference type="Gene3D" id="1.25.40.10">
    <property type="entry name" value="Tetratricopeptide repeat domain"/>
    <property type="match status" value="2"/>
</dbReference>
<gene>
    <name evidence="3" type="ORF">TJEJU_2957</name>
</gene>
<dbReference type="OrthoDB" id="1090267at2"/>
<dbReference type="InterPro" id="IPR019734">
    <property type="entry name" value="TPR_rpt"/>
</dbReference>
<sequence length="537" mass="63700">MHKSLSLLLFFIIFLFSMNQVLGQDNDPDKVYEKAIKIRLEHPDSAIYLFSKSYNKYIQQKDTIKAIYSILNESEVYENNAKYAKSYEILWKAVIMLDESKNESLKSVLYHRLGRIFSYHKREKESIEYLKKALNIQKAITKKNNFSKVNLVPYYYSLVATYRELNNDALTKAYLDSCYMYYKKKESLVAKAFIDFEKACQFIKSDSKKAIELLDELYPWFKKNSPTYLVLFNKYKGDAYFEISKFEESEKCYLDALETSKKYNSHVDFTALIYGQLAKLYAEKGNYKSAFVNLKKEKELDQEVFDIRSERNQNHIEIKNEYLIEKEKQNQLLQEQYLKQLEQEDKIKNLQRIVLLISIIFILAIGFSYVKRLRYKHFSERKMLEMSKELEIKKKNEMLDLKNKELATSALQIIEKDELLKMLKNKIETAKTDKSKVSEINNVLRTISVSNNKNWEEFKLRFVDVNKEFYDKVFERFPNLSQGDQKICALIKLNFSSKDMAKLLGISVESVHTSRHRIRKKMNLDRSINLEDFINSI</sequence>
<keyword evidence="4" id="KW-1185">Reference proteome</keyword>
<feature type="signal peptide" evidence="2">
    <location>
        <begin position="1"/>
        <end position="23"/>
    </location>
</feature>
<dbReference type="SUPFAM" id="SSF48452">
    <property type="entry name" value="TPR-like"/>
    <property type="match status" value="2"/>
</dbReference>
<reference evidence="3 4" key="1">
    <citation type="submission" date="2017-07" db="EMBL/GenBank/DDBJ databases">
        <authorList>
            <person name="Sun Z.S."/>
            <person name="Albrecht U."/>
            <person name="Echele G."/>
            <person name="Lee C.C."/>
        </authorList>
    </citation>
    <scope>NUCLEOTIDE SEQUENCE [LARGE SCALE GENOMIC DNA]</scope>
    <source>
        <strain evidence="4">type strain: KCTC 22618</strain>
    </source>
</reference>
<evidence type="ECO:0000256" key="1">
    <source>
        <dbReference type="SAM" id="Phobius"/>
    </source>
</evidence>
<keyword evidence="1" id="KW-1133">Transmembrane helix</keyword>
<evidence type="ECO:0000313" key="4">
    <source>
        <dbReference type="Proteomes" id="UP000215214"/>
    </source>
</evidence>
<dbReference type="RefSeq" id="WP_157730240.1">
    <property type="nucleotide sequence ID" value="NZ_LT899436.1"/>
</dbReference>
<protein>
    <recommendedName>
        <fullName evidence="5">HTH luxR-type domain-containing protein</fullName>
    </recommendedName>
</protein>
<feature type="transmembrane region" description="Helical" evidence="1">
    <location>
        <begin position="353"/>
        <end position="370"/>
    </location>
</feature>
<dbReference type="SMART" id="SM00028">
    <property type="entry name" value="TPR"/>
    <property type="match status" value="3"/>
</dbReference>
<dbReference type="EMBL" id="LT899436">
    <property type="protein sequence ID" value="SNR16626.1"/>
    <property type="molecule type" value="Genomic_DNA"/>
</dbReference>
<dbReference type="AlphaFoldDB" id="A0A238UCA7"/>
<name>A0A238UCA7_9FLAO</name>
<dbReference type="GO" id="GO:0003677">
    <property type="term" value="F:DNA binding"/>
    <property type="evidence" value="ECO:0007669"/>
    <property type="project" value="InterPro"/>
</dbReference>
<dbReference type="SUPFAM" id="SSF46894">
    <property type="entry name" value="C-terminal effector domain of the bipartite response regulators"/>
    <property type="match status" value="1"/>
</dbReference>
<dbReference type="GO" id="GO:0006355">
    <property type="term" value="P:regulation of DNA-templated transcription"/>
    <property type="evidence" value="ECO:0007669"/>
    <property type="project" value="InterPro"/>
</dbReference>
<dbReference type="KEGG" id="tje:TJEJU_2957"/>
<dbReference type="InterPro" id="IPR036388">
    <property type="entry name" value="WH-like_DNA-bd_sf"/>
</dbReference>
<keyword evidence="1" id="KW-0472">Membrane</keyword>
<keyword evidence="2" id="KW-0732">Signal</keyword>
<proteinExistence type="predicted"/>